<feature type="compositionally biased region" description="Basic and acidic residues" evidence="1">
    <location>
        <begin position="19"/>
        <end position="28"/>
    </location>
</feature>
<dbReference type="KEGG" id="vg:55412104"/>
<dbReference type="RefSeq" id="YP_009778014.1">
    <property type="nucleotide sequence ID" value="NC_047709.1"/>
</dbReference>
<dbReference type="Proteomes" id="UP000505248">
    <property type="component" value="Segment"/>
</dbReference>
<feature type="region of interest" description="Disordered" evidence="1">
    <location>
        <begin position="1"/>
        <end position="42"/>
    </location>
</feature>
<proteinExistence type="predicted"/>
<protein>
    <recommendedName>
        <fullName evidence="4">HNH endonuclease</fullName>
    </recommendedName>
</protein>
<organism evidence="2 3">
    <name type="scientific">uncultured phage_MedDCM-OCT-S45-C4</name>
    <dbReference type="NCBI Taxonomy" id="2740801"/>
    <lineage>
        <taxon>Viruses</taxon>
        <taxon>Duplodnaviria</taxon>
        <taxon>Heunggongvirae</taxon>
        <taxon>Uroviricota</taxon>
        <taxon>Caudoviricetes</taxon>
        <taxon>Autographivirales</taxon>
        <taxon>Ashivirus</taxon>
        <taxon>Ashivirus S45C4</taxon>
    </lineage>
</organism>
<name>A0A6S4PHY8_9CAUD</name>
<dbReference type="GeneID" id="55412104"/>
<accession>A0A6S4PHY8</accession>
<evidence type="ECO:0008006" key="4">
    <source>
        <dbReference type="Google" id="ProtNLM"/>
    </source>
</evidence>
<evidence type="ECO:0000256" key="1">
    <source>
        <dbReference type="SAM" id="MobiDB-lite"/>
    </source>
</evidence>
<evidence type="ECO:0000313" key="3">
    <source>
        <dbReference type="Proteomes" id="UP000505248"/>
    </source>
</evidence>
<sequence length="252" mass="27734">MASARKAGVPPEVLQEWEADFRQKKAEQQKTGGKKLPSGSVQYTHNGVTYTAKYVGKNRSVNFPEAAYEARVEGSRSRKGEQQKIKLGEAEQLMQQYRYEDAKMLSEYMGQPIDVDHNIPIAKGGFSNDPNNLGLTTRGTNLAKSNKLGGSDYNRALGENRYLSELANQLRSVRGAIRFVSRKADPIQTGVDIIQQGQTDSLIDQVSQVTHAKVQDPFEASAKARARGGKTTVGTVTLPDLGISEFFMPPKQ</sequence>
<keyword evidence="3" id="KW-1185">Reference proteome</keyword>
<evidence type="ECO:0000313" key="2">
    <source>
        <dbReference type="EMBL" id="BAQ93956.1"/>
    </source>
</evidence>
<reference evidence="2 3" key="1">
    <citation type="journal article" date="2013" name="PLoS Genet.">
        <title>Expanding the Marine Virosphere Using Metagenomics.</title>
        <authorList>
            <person name="Mizuno C.M."/>
            <person name="Rodriguez-Valera F."/>
            <person name="Kimes N.E."/>
            <person name="Ghai R."/>
        </authorList>
    </citation>
    <scope>NUCLEOTIDE SEQUENCE [LARGE SCALE GENOMIC DNA]</scope>
    <source>
        <strain evidence="2">UvMED-CGR-U-MedDCM-OCT-S45-C4</strain>
    </source>
</reference>
<dbReference type="EMBL" id="AP013538">
    <property type="protein sequence ID" value="BAQ93956.1"/>
    <property type="molecule type" value="Genomic_DNA"/>
</dbReference>